<dbReference type="EMBL" id="JAAGUZ010000036">
    <property type="protein sequence ID" value="NEW45745.1"/>
    <property type="molecule type" value="Genomic_DNA"/>
</dbReference>
<evidence type="ECO:0008006" key="5">
    <source>
        <dbReference type="Google" id="ProtNLM"/>
    </source>
</evidence>
<evidence type="ECO:0000313" key="1">
    <source>
        <dbReference type="EMBL" id="NEW45745.1"/>
    </source>
</evidence>
<dbReference type="AlphaFoldDB" id="A0A6P1D553"/>
<evidence type="ECO:0000313" key="3">
    <source>
        <dbReference type="Proteomes" id="UP000468928"/>
    </source>
</evidence>
<dbReference type="Proteomes" id="UP000468928">
    <property type="component" value="Unassembled WGS sequence"/>
</dbReference>
<sequence>MITLAIEHDITDYAVWKQAFDRFASARHSAGVRAHRIRRPIGVADHVHVELDFDTAEQAQGFLDFLTTAIWSTPANAPALRGAPQTRLLDVMEQSAVTEAALA</sequence>
<evidence type="ECO:0000313" key="2">
    <source>
        <dbReference type="EMBL" id="NEW55788.1"/>
    </source>
</evidence>
<evidence type="ECO:0000313" key="4">
    <source>
        <dbReference type="Proteomes" id="UP000470876"/>
    </source>
</evidence>
<dbReference type="EMBL" id="JAAGUX010000011">
    <property type="protein sequence ID" value="NEW55788.1"/>
    <property type="molecule type" value="Genomic_DNA"/>
</dbReference>
<gene>
    <name evidence="1" type="ORF">GV789_15005</name>
    <name evidence="2" type="ORF">GV794_09000</name>
</gene>
<comment type="caution">
    <text evidence="1">The sequence shown here is derived from an EMBL/GenBank/DDBJ whole genome shotgun (WGS) entry which is preliminary data.</text>
</comment>
<keyword evidence="4" id="KW-1185">Reference proteome</keyword>
<proteinExistence type="predicted"/>
<protein>
    <recommendedName>
        <fullName evidence="5">Cyclase</fullName>
    </recommendedName>
</protein>
<reference evidence="3 4" key="1">
    <citation type="submission" date="2020-01" db="EMBL/GenBank/DDBJ databases">
        <title>Genetics and antimicrobial susceptibilities of Nocardia species isolated from the soil; a comparison with species isolated from humans.</title>
        <authorList>
            <person name="Carrasco G."/>
            <person name="Monzon S."/>
            <person name="Sansegundo M."/>
            <person name="Garcia E."/>
            <person name="Garrido N."/>
            <person name="Medina M.J."/>
            <person name="Villalon P."/>
            <person name="Ramirez-Arocha A.C."/>
            <person name="Jimenez P."/>
            <person name="Cuesta I."/>
            <person name="Valdezate S."/>
        </authorList>
    </citation>
    <scope>NUCLEOTIDE SEQUENCE [LARGE SCALE GENOMIC DNA]</scope>
    <source>
        <strain evidence="1 3">CNM20110639</strain>
        <strain evidence="2 4">CNM20110649</strain>
    </source>
</reference>
<organism evidence="1 3">
    <name type="scientific">Nocardia cyriacigeorgica</name>
    <dbReference type="NCBI Taxonomy" id="135487"/>
    <lineage>
        <taxon>Bacteria</taxon>
        <taxon>Bacillati</taxon>
        <taxon>Actinomycetota</taxon>
        <taxon>Actinomycetes</taxon>
        <taxon>Mycobacteriales</taxon>
        <taxon>Nocardiaceae</taxon>
        <taxon>Nocardia</taxon>
    </lineage>
</organism>
<dbReference type="RefSeq" id="WP_163829297.1">
    <property type="nucleotide sequence ID" value="NZ_JAAGUX010000011.1"/>
</dbReference>
<name>A0A6P1D553_9NOCA</name>
<dbReference type="Proteomes" id="UP000470876">
    <property type="component" value="Unassembled WGS sequence"/>
</dbReference>
<accession>A0A6P1D553</accession>